<sequence>MIDVIFRDLSTSDGRQVGLQARTADDVEVVIDALAQPKSASGMVTHDGRELWEGKYPDHELVVVIDGALDLGALCYWDRDTPRARTLGPGDGPDFEDENVDFPPDSWLPRAQITEALAEFVTTGNRPTCVSWQVIPQTW</sequence>
<dbReference type="Pfam" id="PF14430">
    <property type="entry name" value="Imm1"/>
    <property type="match status" value="1"/>
</dbReference>
<evidence type="ECO:0000313" key="1">
    <source>
        <dbReference type="EMBL" id="MFB9906370.1"/>
    </source>
</evidence>
<evidence type="ECO:0000313" key="2">
    <source>
        <dbReference type="Proteomes" id="UP001589693"/>
    </source>
</evidence>
<dbReference type="Proteomes" id="UP001589693">
    <property type="component" value="Unassembled WGS sequence"/>
</dbReference>
<gene>
    <name evidence="1" type="ORF">ACFFQA_20755</name>
</gene>
<comment type="caution">
    <text evidence="1">The sequence shown here is derived from an EMBL/GenBank/DDBJ whole genome shotgun (WGS) entry which is preliminary data.</text>
</comment>
<dbReference type="InterPro" id="IPR025680">
    <property type="entry name" value="DddI"/>
</dbReference>
<protein>
    <submittedName>
        <fullName evidence="1">Imm1 family immunity protein</fullName>
    </submittedName>
</protein>
<reference evidence="1 2" key="1">
    <citation type="submission" date="2024-09" db="EMBL/GenBank/DDBJ databases">
        <authorList>
            <person name="Sun Q."/>
            <person name="Mori K."/>
        </authorList>
    </citation>
    <scope>NUCLEOTIDE SEQUENCE [LARGE SCALE GENOMIC DNA]</scope>
    <source>
        <strain evidence="1 2">TBRC 7907</strain>
    </source>
</reference>
<dbReference type="EMBL" id="JBHLZU010000018">
    <property type="protein sequence ID" value="MFB9906370.1"/>
    <property type="molecule type" value="Genomic_DNA"/>
</dbReference>
<accession>A0ABV5ZZN9</accession>
<organism evidence="1 2">
    <name type="scientific">Allokutzneria oryzae</name>
    <dbReference type="NCBI Taxonomy" id="1378989"/>
    <lineage>
        <taxon>Bacteria</taxon>
        <taxon>Bacillati</taxon>
        <taxon>Actinomycetota</taxon>
        <taxon>Actinomycetes</taxon>
        <taxon>Pseudonocardiales</taxon>
        <taxon>Pseudonocardiaceae</taxon>
        <taxon>Allokutzneria</taxon>
    </lineage>
</organism>
<name>A0ABV5ZZN9_9PSEU</name>
<keyword evidence="2" id="KW-1185">Reference proteome</keyword>
<proteinExistence type="predicted"/>
<dbReference type="RefSeq" id="WP_377854570.1">
    <property type="nucleotide sequence ID" value="NZ_JBHLZU010000018.1"/>
</dbReference>